<proteinExistence type="predicted"/>
<reference evidence="2" key="1">
    <citation type="submission" date="2021-01" db="EMBL/GenBank/DDBJ databases">
        <authorList>
            <person name="Corre E."/>
            <person name="Pelletier E."/>
            <person name="Niang G."/>
            <person name="Scheremetjew M."/>
            <person name="Finn R."/>
            <person name="Kale V."/>
            <person name="Holt S."/>
            <person name="Cochrane G."/>
            <person name="Meng A."/>
            <person name="Brown T."/>
            <person name="Cohen L."/>
        </authorList>
    </citation>
    <scope>NUCLEOTIDE SEQUENCE</scope>
    <source>
        <strain evidence="2">CCMP 410</strain>
    </source>
</reference>
<evidence type="ECO:0000313" key="2">
    <source>
        <dbReference type="EMBL" id="CAD9274082.1"/>
    </source>
</evidence>
<protein>
    <recommendedName>
        <fullName evidence="3">Ricin B lectin domain-containing protein</fullName>
    </recommendedName>
</protein>
<dbReference type="InterPro" id="IPR035992">
    <property type="entry name" value="Ricin_B-like_lectins"/>
</dbReference>
<evidence type="ECO:0008006" key="3">
    <source>
        <dbReference type="Google" id="ProtNLM"/>
    </source>
</evidence>
<evidence type="ECO:0000256" key="1">
    <source>
        <dbReference type="SAM" id="SignalP"/>
    </source>
</evidence>
<dbReference type="SUPFAM" id="SSF50370">
    <property type="entry name" value="Ricin B-like lectins"/>
    <property type="match status" value="1"/>
</dbReference>
<dbReference type="Gene3D" id="2.80.10.50">
    <property type="match status" value="1"/>
</dbReference>
<feature type="chain" id="PRO_5030935341" description="Ricin B lectin domain-containing protein" evidence="1">
    <location>
        <begin position="26"/>
        <end position="429"/>
    </location>
</feature>
<name>A0A7S1UP85_9STRA</name>
<dbReference type="CDD" id="cd00161">
    <property type="entry name" value="beta-trefoil_Ricin-like"/>
    <property type="match status" value="1"/>
</dbReference>
<accession>A0A7S1UP85</accession>
<organism evidence="2">
    <name type="scientific">Grammatophora oceanica</name>
    <dbReference type="NCBI Taxonomy" id="210454"/>
    <lineage>
        <taxon>Eukaryota</taxon>
        <taxon>Sar</taxon>
        <taxon>Stramenopiles</taxon>
        <taxon>Ochrophyta</taxon>
        <taxon>Bacillariophyta</taxon>
        <taxon>Fragilariophyceae</taxon>
        <taxon>Fragilariophycidae</taxon>
        <taxon>Rhabdonematales</taxon>
        <taxon>Grammatophoraceae</taxon>
        <taxon>Grammatophora</taxon>
    </lineage>
</organism>
<gene>
    <name evidence="2" type="ORF">GOCE00092_LOCUS2990</name>
</gene>
<keyword evidence="1" id="KW-0732">Signal</keyword>
<dbReference type="EMBL" id="HBGK01005654">
    <property type="protein sequence ID" value="CAD9274082.1"/>
    <property type="molecule type" value="Transcribed_RNA"/>
</dbReference>
<sequence length="429" mass="47830">MTTPTRTVTVMFLFFAAMLVVPLMASNDTENEPELPKVLVRRRVNSGYSFRFRLNRCSGASWSDDSGGWCLECQYNGVSGSACSYGDKLVIDRCGSSSRQRFIYEESGEGKGRFKPQGSQGLCVTREGFRLRLRDCNGDEDQVFRGFHPDSTFELRPEGNRDYCVGDNDPVTKDEVYKTLPCGEARDVGINLWKADDDEGFYNGYTPGDTATCSDGGGGGGGNGGGGGGEICGNTCVEASQNGRVIGKYRPVSTKDDIVDFYDYEGSSDDSPNFSFNGDNFVPLVRDGSHIFIHQDSRTCQRSLAIVHDSKKECSGGIVRMFISGDLEDSIVQDGRDSPSDWYRYSSDDDETECYWKWSWQSGCKKRTDGIAHIWDNDRQCLVIRPKEFDGIDDWLYVPGPEDVDDEADPDDYVKLDKDENLYLCRAQC</sequence>
<feature type="signal peptide" evidence="1">
    <location>
        <begin position="1"/>
        <end position="25"/>
    </location>
</feature>
<dbReference type="AlphaFoldDB" id="A0A7S1UP85"/>